<dbReference type="Proteomes" id="UP000005824">
    <property type="component" value="Unassembled WGS sequence"/>
</dbReference>
<evidence type="ECO:0000256" key="7">
    <source>
        <dbReference type="ARBA" id="ARBA00023118"/>
    </source>
</evidence>
<keyword evidence="2" id="KW-0808">Transferase</keyword>
<dbReference type="InterPro" id="IPR000123">
    <property type="entry name" value="Reverse_transcriptase_msDNA"/>
</dbReference>
<dbReference type="PANTHER" id="PTHR34047:SF8">
    <property type="entry name" value="PROTEIN YKFC"/>
    <property type="match status" value="1"/>
</dbReference>
<protein>
    <recommendedName>
        <fullName evidence="1">RNA-directed DNA polymerase</fullName>
        <ecNumber evidence="1">2.7.7.49</ecNumber>
    </recommendedName>
</protein>
<comment type="similarity">
    <text evidence="8">Belongs to the bacterial reverse transcriptase family.</text>
</comment>
<dbReference type="InterPro" id="IPR000477">
    <property type="entry name" value="RT_dom"/>
</dbReference>
<dbReference type="RefSeq" id="WP_006980614.1">
    <property type="nucleotide sequence ID" value="NZ_ABVL01000009.1"/>
</dbReference>
<evidence type="ECO:0000313" key="12">
    <source>
        <dbReference type="Proteomes" id="UP000005824"/>
    </source>
</evidence>
<keyword evidence="12" id="KW-1185">Reference proteome</keyword>
<feature type="domain" description="Reverse transcriptase" evidence="10">
    <location>
        <begin position="50"/>
        <end position="276"/>
    </location>
</feature>
<evidence type="ECO:0000256" key="1">
    <source>
        <dbReference type="ARBA" id="ARBA00012493"/>
    </source>
</evidence>
<dbReference type="InterPro" id="IPR030931">
    <property type="entry name" value="Group_II_RT_mat"/>
</dbReference>
<evidence type="ECO:0000256" key="5">
    <source>
        <dbReference type="ARBA" id="ARBA00022842"/>
    </source>
</evidence>
<dbReference type="CDD" id="cd01651">
    <property type="entry name" value="RT_G2_intron"/>
    <property type="match status" value="1"/>
</dbReference>
<dbReference type="GO" id="GO:0003964">
    <property type="term" value="F:RNA-directed DNA polymerase activity"/>
    <property type="evidence" value="ECO:0007669"/>
    <property type="project" value="UniProtKB-KW"/>
</dbReference>
<dbReference type="eggNOG" id="COG3344">
    <property type="taxonomic scope" value="Bacteria"/>
</dbReference>
<dbReference type="Pfam" id="PF08388">
    <property type="entry name" value="GIIM"/>
    <property type="match status" value="1"/>
</dbReference>
<evidence type="ECO:0000256" key="6">
    <source>
        <dbReference type="ARBA" id="ARBA00022918"/>
    </source>
</evidence>
<accession>B4D301</accession>
<dbReference type="EC" id="2.7.7.49" evidence="1"/>
<evidence type="ECO:0000256" key="3">
    <source>
        <dbReference type="ARBA" id="ARBA00022695"/>
    </source>
</evidence>
<dbReference type="AlphaFoldDB" id="B4D301"/>
<dbReference type="PROSITE" id="PS50878">
    <property type="entry name" value="RT_POL"/>
    <property type="match status" value="1"/>
</dbReference>
<evidence type="ECO:0000259" key="10">
    <source>
        <dbReference type="PROSITE" id="PS50878"/>
    </source>
</evidence>
<dbReference type="PRINTS" id="PR00866">
    <property type="entry name" value="RNADNAPOLMS"/>
</dbReference>
<comment type="caution">
    <text evidence="11">The sequence shown here is derived from an EMBL/GenBank/DDBJ whole genome shotgun (WGS) entry which is preliminary data.</text>
</comment>
<evidence type="ECO:0000256" key="2">
    <source>
        <dbReference type="ARBA" id="ARBA00022679"/>
    </source>
</evidence>
<keyword evidence="6 11" id="KW-0695">RNA-directed DNA polymerase</keyword>
<evidence type="ECO:0000313" key="11">
    <source>
        <dbReference type="EMBL" id="EDY19112.1"/>
    </source>
</evidence>
<proteinExistence type="inferred from homology"/>
<dbReference type="GO" id="GO:0051607">
    <property type="term" value="P:defense response to virus"/>
    <property type="evidence" value="ECO:0007669"/>
    <property type="project" value="UniProtKB-KW"/>
</dbReference>
<keyword evidence="4" id="KW-0479">Metal-binding</keyword>
<name>B4D301_9BACT</name>
<dbReference type="InterPro" id="IPR051083">
    <property type="entry name" value="GrpII_Intron_Splice-Mob/Def"/>
</dbReference>
<evidence type="ECO:0000256" key="4">
    <source>
        <dbReference type="ARBA" id="ARBA00022723"/>
    </source>
</evidence>
<dbReference type="Pfam" id="PF00078">
    <property type="entry name" value="RVT_1"/>
    <property type="match status" value="1"/>
</dbReference>
<dbReference type="InterPro" id="IPR013597">
    <property type="entry name" value="Mat_intron_G2"/>
</dbReference>
<evidence type="ECO:0000256" key="8">
    <source>
        <dbReference type="ARBA" id="ARBA00034120"/>
    </source>
</evidence>
<dbReference type="SUPFAM" id="SSF56672">
    <property type="entry name" value="DNA/RNA polymerases"/>
    <property type="match status" value="1"/>
</dbReference>
<keyword evidence="7" id="KW-0051">Antiviral defense</keyword>
<dbReference type="EMBL" id="ABVL01000009">
    <property type="protein sequence ID" value="EDY19112.1"/>
    <property type="molecule type" value="Genomic_DNA"/>
</dbReference>
<dbReference type="STRING" id="497964.CfE428DRAFT_3289"/>
<keyword evidence="5" id="KW-0460">Magnesium</keyword>
<dbReference type="InterPro" id="IPR043502">
    <property type="entry name" value="DNA/RNA_pol_sf"/>
</dbReference>
<dbReference type="PANTHER" id="PTHR34047">
    <property type="entry name" value="NUCLEAR INTRON MATURASE 1, MITOCHONDRIAL-RELATED"/>
    <property type="match status" value="1"/>
</dbReference>
<organism evidence="11 12">
    <name type="scientific">Chthoniobacter flavus Ellin428</name>
    <dbReference type="NCBI Taxonomy" id="497964"/>
    <lineage>
        <taxon>Bacteria</taxon>
        <taxon>Pseudomonadati</taxon>
        <taxon>Verrucomicrobiota</taxon>
        <taxon>Spartobacteria</taxon>
        <taxon>Chthoniobacterales</taxon>
        <taxon>Chthoniobacteraceae</taxon>
        <taxon>Chthoniobacter</taxon>
    </lineage>
</organism>
<comment type="catalytic activity">
    <reaction evidence="9">
        <text>DNA(n) + a 2'-deoxyribonucleoside 5'-triphosphate = DNA(n+1) + diphosphate</text>
        <dbReference type="Rhea" id="RHEA:22508"/>
        <dbReference type="Rhea" id="RHEA-COMP:17339"/>
        <dbReference type="Rhea" id="RHEA-COMP:17340"/>
        <dbReference type="ChEBI" id="CHEBI:33019"/>
        <dbReference type="ChEBI" id="CHEBI:61560"/>
        <dbReference type="ChEBI" id="CHEBI:173112"/>
        <dbReference type="EC" id="2.7.7.49"/>
    </reaction>
</comment>
<keyword evidence="3" id="KW-0548">Nucleotidyltransferase</keyword>
<dbReference type="GO" id="GO:0046872">
    <property type="term" value="F:metal ion binding"/>
    <property type="evidence" value="ECO:0007669"/>
    <property type="project" value="UniProtKB-KW"/>
</dbReference>
<sequence>MIEQLMEEAVSPENWHTAWKAVVSNGGAPGIDGMRCSELVEHLQRHGEAIRAKLLAGRYTPSPVLRTKIPKPGGGERDLGIPTVLDRFVQQLLLQVLTPIYEPRFSARSYGFRPGRSTHDAVRQAQAYVKEGKSYVIDLDIEKFFDRVNHNLLMHRLRETVSDVRVRTLIGRYLKAGVMVNGVVQDNEEGTPQGGPLSPLLANIYLDPLDWELEGRGLAYVRYADDCNIYVSSAAAAQRVLSSLIGWIEKKLRLKVNQTKSGTGPTTGRRLLGFSINAQGVIEIAQKSLTHLQEKVRAFWRPQRHRGNEEMREEWNQYVRGWCSHFALAEEVRWVKRADGWIRRHIRKYYWQRWHCAQGRLHAFQRLGISRHHWVSARSSRGAWRMAGSPALQAAISVASLRRYGYLMPSVLLAR</sequence>
<evidence type="ECO:0000256" key="9">
    <source>
        <dbReference type="ARBA" id="ARBA00048173"/>
    </source>
</evidence>
<dbReference type="InParanoid" id="B4D301"/>
<dbReference type="GO" id="GO:0003723">
    <property type="term" value="F:RNA binding"/>
    <property type="evidence" value="ECO:0007669"/>
    <property type="project" value="InterPro"/>
</dbReference>
<reference evidence="11 12" key="1">
    <citation type="journal article" date="2011" name="J. Bacteriol.">
        <title>Genome sequence of Chthoniobacter flavus Ellin428, an aerobic heterotrophic soil bacterium.</title>
        <authorList>
            <person name="Kant R."/>
            <person name="van Passel M.W."/>
            <person name="Palva A."/>
            <person name="Lucas S."/>
            <person name="Lapidus A."/>
            <person name="Glavina Del Rio T."/>
            <person name="Dalin E."/>
            <person name="Tice H."/>
            <person name="Bruce D."/>
            <person name="Goodwin L."/>
            <person name="Pitluck S."/>
            <person name="Larimer F.W."/>
            <person name="Land M.L."/>
            <person name="Hauser L."/>
            <person name="Sangwan P."/>
            <person name="de Vos W.M."/>
            <person name="Janssen P.H."/>
            <person name="Smidt H."/>
        </authorList>
    </citation>
    <scope>NUCLEOTIDE SEQUENCE [LARGE SCALE GENOMIC DNA]</scope>
    <source>
        <strain evidence="11 12">Ellin428</strain>
    </source>
</reference>
<gene>
    <name evidence="11" type="ORF">CfE428DRAFT_3289</name>
</gene>
<dbReference type="NCBIfam" id="TIGR04416">
    <property type="entry name" value="group_II_RT_mat"/>
    <property type="match status" value="1"/>
</dbReference>